<evidence type="ECO:0000313" key="7">
    <source>
        <dbReference type="Proteomes" id="UP000294575"/>
    </source>
</evidence>
<dbReference type="InterPro" id="IPR000847">
    <property type="entry name" value="LysR_HTH_N"/>
</dbReference>
<dbReference type="Pfam" id="PF00126">
    <property type="entry name" value="HTH_1"/>
    <property type="match status" value="1"/>
</dbReference>
<dbReference type="SUPFAM" id="SSF53850">
    <property type="entry name" value="Periplasmic binding protein-like II"/>
    <property type="match status" value="1"/>
</dbReference>
<sequence>MRLTLRQLQVFTEIARQENVSRAAERLAMSQPAASTALNELERNYNCQLFDRAGKRLLINALGLELLPQARALLEQAQAIDALLRGQQGFGSLNVGATLTIGNYLATLLVSHFMQRHPECKMRLHVNNTEHIIEQVSEFSLDLGLIEGQCQHPDLQVTPWVHDELVVFCAPGHRLAAAGQASLQELQQEVWILREQGSGTRRTFENALLPHDLHLKPLLELEHTEAIKRAVESGLGIGCISRLALRDAFRRGSLVALETPELELGRPFSFIWHQQKFQTRAMQEFLQLCTQLTEGCTRSDEIRLPEIA</sequence>
<dbReference type="InterPro" id="IPR036390">
    <property type="entry name" value="WH_DNA-bd_sf"/>
</dbReference>
<dbReference type="RefSeq" id="WP_101496377.1">
    <property type="nucleotide sequence ID" value="NZ_LNJZ01000005.1"/>
</dbReference>
<evidence type="ECO:0000256" key="1">
    <source>
        <dbReference type="ARBA" id="ARBA00009437"/>
    </source>
</evidence>
<comment type="caution">
    <text evidence="6">The sequence shown here is derived from an EMBL/GenBank/DDBJ whole genome shotgun (WGS) entry which is preliminary data.</text>
</comment>
<dbReference type="NCBIfam" id="NF008095">
    <property type="entry name" value="PRK10837.1"/>
    <property type="match status" value="1"/>
</dbReference>
<dbReference type="CDD" id="cd08420">
    <property type="entry name" value="PBP2_CysL_like"/>
    <property type="match status" value="1"/>
</dbReference>
<gene>
    <name evidence="6" type="ORF">DFQ45_11443</name>
</gene>
<evidence type="ECO:0000256" key="4">
    <source>
        <dbReference type="ARBA" id="ARBA00023163"/>
    </source>
</evidence>
<dbReference type="Gene3D" id="1.10.10.10">
    <property type="entry name" value="Winged helix-like DNA-binding domain superfamily/Winged helix DNA-binding domain"/>
    <property type="match status" value="1"/>
</dbReference>
<dbReference type="InterPro" id="IPR036388">
    <property type="entry name" value="WH-like_DNA-bd_sf"/>
</dbReference>
<dbReference type="Gene3D" id="3.40.190.290">
    <property type="match status" value="1"/>
</dbReference>
<name>A0A4R6TSX7_9GAMM</name>
<keyword evidence="7" id="KW-1185">Reference proteome</keyword>
<dbReference type="PRINTS" id="PR00039">
    <property type="entry name" value="HTHLYSR"/>
</dbReference>
<dbReference type="AlphaFoldDB" id="A0A4R6TSX7"/>
<keyword evidence="2" id="KW-0805">Transcription regulation</keyword>
<dbReference type="GO" id="GO:0003700">
    <property type="term" value="F:DNA-binding transcription factor activity"/>
    <property type="evidence" value="ECO:0007669"/>
    <property type="project" value="InterPro"/>
</dbReference>
<evidence type="ECO:0000313" key="6">
    <source>
        <dbReference type="EMBL" id="TDQ36176.1"/>
    </source>
</evidence>
<evidence type="ECO:0000256" key="2">
    <source>
        <dbReference type="ARBA" id="ARBA00023015"/>
    </source>
</evidence>
<dbReference type="PANTHER" id="PTHR30126">
    <property type="entry name" value="HTH-TYPE TRANSCRIPTIONAL REGULATOR"/>
    <property type="match status" value="1"/>
</dbReference>
<accession>A0A4R6TSX7</accession>
<evidence type="ECO:0000256" key="3">
    <source>
        <dbReference type="ARBA" id="ARBA00023125"/>
    </source>
</evidence>
<keyword evidence="4" id="KW-0804">Transcription</keyword>
<dbReference type="EMBL" id="SNYK01000014">
    <property type="protein sequence ID" value="TDQ36176.1"/>
    <property type="molecule type" value="Genomic_DNA"/>
</dbReference>
<evidence type="ECO:0000259" key="5">
    <source>
        <dbReference type="PROSITE" id="PS50931"/>
    </source>
</evidence>
<dbReference type="Pfam" id="PF03466">
    <property type="entry name" value="LysR_substrate"/>
    <property type="match status" value="1"/>
</dbReference>
<proteinExistence type="inferred from homology"/>
<keyword evidence="3" id="KW-0238">DNA-binding</keyword>
<dbReference type="OrthoDB" id="9808620at2"/>
<dbReference type="PROSITE" id="PS50931">
    <property type="entry name" value="HTH_LYSR"/>
    <property type="match status" value="1"/>
</dbReference>
<dbReference type="Proteomes" id="UP000294575">
    <property type="component" value="Unassembled WGS sequence"/>
</dbReference>
<reference evidence="6 7" key="1">
    <citation type="submission" date="2019-03" db="EMBL/GenBank/DDBJ databases">
        <title>Genomic Encyclopedia of Type Strains, Phase IV (KMG-IV): sequencing the most valuable type-strain genomes for metagenomic binning, comparative biology and taxonomic classification.</title>
        <authorList>
            <person name="Goeker M."/>
        </authorList>
    </citation>
    <scope>NUCLEOTIDE SEQUENCE [LARGE SCALE GENOMIC DNA]</scope>
    <source>
        <strain evidence="6 7">DSM 28679</strain>
    </source>
</reference>
<dbReference type="SUPFAM" id="SSF46785">
    <property type="entry name" value="Winged helix' DNA-binding domain"/>
    <property type="match status" value="1"/>
</dbReference>
<dbReference type="InterPro" id="IPR005119">
    <property type="entry name" value="LysR_subst-bd"/>
</dbReference>
<comment type="similarity">
    <text evidence="1">Belongs to the LysR transcriptional regulatory family.</text>
</comment>
<dbReference type="GO" id="GO:0000976">
    <property type="term" value="F:transcription cis-regulatory region binding"/>
    <property type="evidence" value="ECO:0007669"/>
    <property type="project" value="TreeGrafter"/>
</dbReference>
<protein>
    <submittedName>
        <fullName evidence="6">LysR family transcriptional regulator</fullName>
    </submittedName>
</protein>
<dbReference type="PANTHER" id="PTHR30126:SF94">
    <property type="entry name" value="LYSR FAMILY TRANSCRIPTIONAL REGULATOR"/>
    <property type="match status" value="1"/>
</dbReference>
<organism evidence="6 7">
    <name type="scientific">Thiopseudomonas denitrificans</name>
    <dbReference type="NCBI Taxonomy" id="1501432"/>
    <lineage>
        <taxon>Bacteria</taxon>
        <taxon>Pseudomonadati</taxon>
        <taxon>Pseudomonadota</taxon>
        <taxon>Gammaproteobacteria</taxon>
        <taxon>Pseudomonadales</taxon>
        <taxon>Pseudomonadaceae</taxon>
        <taxon>Thiopseudomonas</taxon>
    </lineage>
</organism>
<feature type="domain" description="HTH lysR-type" evidence="5">
    <location>
        <begin position="3"/>
        <end position="60"/>
    </location>
</feature>